<dbReference type="EMBL" id="HF571521">
    <property type="protein sequence ID" value="CCQ34973.1"/>
    <property type="molecule type" value="Genomic_DNA"/>
</dbReference>
<keyword evidence="2" id="KW-1185">Reference proteome</keyword>
<accession>S6D2G3</accession>
<dbReference type="Proteomes" id="UP000015381">
    <property type="component" value="Plasmid pHTIA"/>
</dbReference>
<proteinExistence type="predicted"/>
<evidence type="ECO:0000313" key="2">
    <source>
        <dbReference type="Proteomes" id="UP000015381"/>
    </source>
</evidence>
<sequence length="39" mass="4658">MGIELDVCERHCVDEWFDGLVSVMLEPCFRNEANIRFQR</sequence>
<gene>
    <name evidence="1" type="ORF">HTIA_p2871</name>
</gene>
<protein>
    <submittedName>
        <fullName evidence="1">Uncharacterized protein</fullName>
    </submittedName>
</protein>
<evidence type="ECO:0000313" key="1">
    <source>
        <dbReference type="EMBL" id="CCQ34973.1"/>
    </source>
</evidence>
<name>S6D2G3_9EURY</name>
<reference evidence="1 2" key="1">
    <citation type="journal article" date="2014" name="Environ. Microbiol.">
        <title>Halorhabdus tiamatea: proteogenomics and glycosidase activity measurements identify the first cultivated euryarchaeon from a deep-sea anoxic brine lake as potential polysaccharide degrader.</title>
        <authorList>
            <person name="Werner J."/>
            <person name="Ferrer M."/>
            <person name="Michel G."/>
            <person name="Mann A.J."/>
            <person name="Huang S."/>
            <person name="Juarez S."/>
            <person name="Ciordia S."/>
            <person name="Albar J.P."/>
            <person name="Alcaide M."/>
            <person name="La Cono V."/>
            <person name="Yakimov M.M."/>
            <person name="Antunes A."/>
            <person name="Taborda M."/>
            <person name="Da Costa M.S."/>
            <person name="Amann R.I."/>
            <person name="Gloeckner F.O."/>
            <person name="Golyshina O.V."/>
            <person name="Golyshin P.N."/>
            <person name="Teeling H."/>
        </authorList>
    </citation>
    <scope>NUCLEOTIDE SEQUENCE [LARGE SCALE GENOMIC DNA]</scope>
    <source>
        <strain evidence="2">SARL4B</strain>
        <plasmid evidence="1">pHTIA</plasmid>
    </source>
</reference>
<geneLocation type="plasmid" evidence="1 2">
    <name>pHTIA</name>
</geneLocation>
<dbReference type="HOGENOM" id="CLU_3302650_0_0_2"/>
<dbReference type="KEGG" id="hti:HTIA_p2871"/>
<dbReference type="AlphaFoldDB" id="S6D2G3"/>
<organism evidence="1 2">
    <name type="scientific">Halorhabdus tiamatea SARL4B</name>
    <dbReference type="NCBI Taxonomy" id="1033806"/>
    <lineage>
        <taxon>Archaea</taxon>
        <taxon>Methanobacteriati</taxon>
        <taxon>Methanobacteriota</taxon>
        <taxon>Stenosarchaea group</taxon>
        <taxon>Halobacteria</taxon>
        <taxon>Halobacteriales</taxon>
        <taxon>Haloarculaceae</taxon>
        <taxon>Halorhabdus</taxon>
    </lineage>
</organism>
<keyword evidence="1" id="KW-0614">Plasmid</keyword>